<keyword evidence="1" id="KW-0689">Ribosomal protein</keyword>
<reference evidence="1 2" key="1">
    <citation type="submission" date="2016-03" db="EMBL/GenBank/DDBJ databases">
        <title>Cyphomyrmex costatus WGS genome.</title>
        <authorList>
            <person name="Nygaard S."/>
            <person name="Hu H."/>
            <person name="Boomsma J."/>
            <person name="Zhang G."/>
        </authorList>
    </citation>
    <scope>NUCLEOTIDE SEQUENCE [LARGE SCALE GENOMIC DNA]</scope>
    <source>
        <strain evidence="1">MS0001</strain>
        <tissue evidence="1">Whole body</tissue>
    </source>
</reference>
<evidence type="ECO:0000313" key="1">
    <source>
        <dbReference type="EMBL" id="KYN01569.1"/>
    </source>
</evidence>
<dbReference type="PANTHER" id="PTHR24088:SF0">
    <property type="entry name" value="SMALL RIBOSOMAL SUBUNIT PROTEIN US17M"/>
    <property type="match status" value="1"/>
</dbReference>
<accession>A0A195CNB0</accession>
<dbReference type="GO" id="GO:0005763">
    <property type="term" value="C:mitochondrial small ribosomal subunit"/>
    <property type="evidence" value="ECO:0007669"/>
    <property type="project" value="InterPro"/>
</dbReference>
<keyword evidence="1" id="KW-0687">Ribonucleoprotein</keyword>
<dbReference type="GO" id="GO:0003735">
    <property type="term" value="F:structural constituent of ribosome"/>
    <property type="evidence" value="ECO:0007669"/>
    <property type="project" value="InterPro"/>
</dbReference>
<dbReference type="SUPFAM" id="SSF50249">
    <property type="entry name" value="Nucleic acid-binding proteins"/>
    <property type="match status" value="1"/>
</dbReference>
<dbReference type="Gene3D" id="2.40.50.140">
    <property type="entry name" value="Nucleic acid-binding proteins"/>
    <property type="match status" value="1"/>
</dbReference>
<gene>
    <name evidence="1" type="ORF">ALC62_07751</name>
</gene>
<dbReference type="GO" id="GO:0032543">
    <property type="term" value="P:mitochondrial translation"/>
    <property type="evidence" value="ECO:0007669"/>
    <property type="project" value="TreeGrafter"/>
</dbReference>
<dbReference type="InterPro" id="IPR012340">
    <property type="entry name" value="NA-bd_OB-fold"/>
</dbReference>
<sequence length="256" mass="29154">MGGNKAETAVLSYSFHVLLGGPHRDRLSCELTFGMCRNNINLNLLYSSSCALISNRFHFAAHLRSLAFPSGSRSTIHHHNSFLAPGENVRGDPFGRLSMFVPMAGPAGHDFIVSSLVRRWWKRSSICGSKKKVYFKENEFVYANDPKKLCKQGDVILIQTLPQKLTRLITHEVIEVIYPLGDRVDPVTGKKIVGTRYREEIEELTKIYGKRDSTFDYSKAPRRGRLEGTRDFTHKKMYLKYYDNPDDPQPDSIPLT</sequence>
<organism evidence="1 2">
    <name type="scientific">Cyphomyrmex costatus</name>
    <dbReference type="NCBI Taxonomy" id="456900"/>
    <lineage>
        <taxon>Eukaryota</taxon>
        <taxon>Metazoa</taxon>
        <taxon>Ecdysozoa</taxon>
        <taxon>Arthropoda</taxon>
        <taxon>Hexapoda</taxon>
        <taxon>Insecta</taxon>
        <taxon>Pterygota</taxon>
        <taxon>Neoptera</taxon>
        <taxon>Endopterygota</taxon>
        <taxon>Hymenoptera</taxon>
        <taxon>Apocrita</taxon>
        <taxon>Aculeata</taxon>
        <taxon>Formicoidea</taxon>
        <taxon>Formicidae</taxon>
        <taxon>Myrmicinae</taxon>
        <taxon>Cyphomyrmex</taxon>
    </lineage>
</organism>
<evidence type="ECO:0000313" key="2">
    <source>
        <dbReference type="Proteomes" id="UP000078542"/>
    </source>
</evidence>
<dbReference type="EMBL" id="KQ977600">
    <property type="protein sequence ID" value="KYN01569.1"/>
    <property type="molecule type" value="Genomic_DNA"/>
</dbReference>
<dbReference type="InterPro" id="IPR039193">
    <property type="entry name" value="Ribosomal_uS17m_metazoa"/>
</dbReference>
<keyword evidence="2" id="KW-1185">Reference proteome</keyword>
<dbReference type="STRING" id="456900.A0A195CNB0"/>
<dbReference type="Proteomes" id="UP000078542">
    <property type="component" value="Unassembled WGS sequence"/>
</dbReference>
<protein>
    <submittedName>
        <fullName evidence="1">28S ribosomal protein S17, mitochondrial</fullName>
    </submittedName>
</protein>
<proteinExistence type="predicted"/>
<dbReference type="AlphaFoldDB" id="A0A195CNB0"/>
<dbReference type="PANTHER" id="PTHR24088">
    <property type="entry name" value="28S RIBOSOMAL PROTEIN S17, MITOCHONDRIAL"/>
    <property type="match status" value="1"/>
</dbReference>
<name>A0A195CNB0_9HYME</name>